<sequence length="62" mass="7022">MKSILDRSFHYTSSAKTDIKKTFARIRRIEREKQAAQAKADAGIISNVQSISQNKKITLISK</sequence>
<dbReference type="Proteomes" id="UP000742786">
    <property type="component" value="Unassembled WGS sequence"/>
</dbReference>
<evidence type="ECO:0000313" key="1">
    <source>
        <dbReference type="EMBL" id="CAG4884532.1"/>
    </source>
</evidence>
<proteinExistence type="predicted"/>
<comment type="caution">
    <text evidence="1">The sequence shown here is derived from an EMBL/GenBank/DDBJ whole genome shotgun (WGS) entry which is preliminary data.</text>
</comment>
<organism evidence="1 2">
    <name type="scientific">Georgfuchsia toluolica</name>
    <dbReference type="NCBI Taxonomy" id="424218"/>
    <lineage>
        <taxon>Bacteria</taxon>
        <taxon>Pseudomonadati</taxon>
        <taxon>Pseudomonadota</taxon>
        <taxon>Betaproteobacteria</taxon>
        <taxon>Nitrosomonadales</taxon>
        <taxon>Sterolibacteriaceae</taxon>
        <taxon>Georgfuchsia</taxon>
    </lineage>
</organism>
<dbReference type="RefSeq" id="WP_220636373.1">
    <property type="nucleotide sequence ID" value="NZ_CAJQUM010000001.1"/>
</dbReference>
<gene>
    <name evidence="1" type="ORF">GTOL_12415</name>
</gene>
<evidence type="ECO:0000313" key="2">
    <source>
        <dbReference type="Proteomes" id="UP000742786"/>
    </source>
</evidence>
<reference evidence="1" key="1">
    <citation type="submission" date="2021-04" db="EMBL/GenBank/DDBJ databases">
        <authorList>
            <person name="Hornung B."/>
        </authorList>
    </citation>
    <scope>NUCLEOTIDE SEQUENCE</scope>
    <source>
        <strain evidence="1">G5G6</strain>
    </source>
</reference>
<name>A0A916N9G4_9PROT</name>
<accession>A0A916N9G4</accession>
<keyword evidence="2" id="KW-1185">Reference proteome</keyword>
<dbReference type="AlphaFoldDB" id="A0A916N9G4"/>
<dbReference type="EMBL" id="CAJQUM010000001">
    <property type="protein sequence ID" value="CAG4884532.1"/>
    <property type="molecule type" value="Genomic_DNA"/>
</dbReference>
<protein>
    <submittedName>
        <fullName evidence="1">Uncharacterized protein</fullName>
    </submittedName>
</protein>